<gene>
    <name evidence="7" type="ORF">SAMN05216212_1962</name>
</gene>
<dbReference type="PANTHER" id="PTHR38776:SF1">
    <property type="entry name" value="MLTA-INTERACTING PROTEIN-RELATED"/>
    <property type="match status" value="1"/>
</dbReference>
<evidence type="ECO:0000256" key="4">
    <source>
        <dbReference type="ARBA" id="ARBA00023136"/>
    </source>
</evidence>
<dbReference type="InterPro" id="IPR018673">
    <property type="entry name" value="DUF2141"/>
</dbReference>
<keyword evidence="8" id="KW-1185">Reference proteome</keyword>
<evidence type="ECO:0000313" key="7">
    <source>
        <dbReference type="EMBL" id="SDK25374.1"/>
    </source>
</evidence>
<dbReference type="Pfam" id="PF06629">
    <property type="entry name" value="MipA"/>
    <property type="match status" value="1"/>
</dbReference>
<dbReference type="AlphaFoldDB" id="A0A1G9AEW2"/>
<dbReference type="RefSeq" id="WP_091512684.1">
    <property type="nucleotide sequence ID" value="NZ_FNFH01000003.1"/>
</dbReference>
<evidence type="ECO:0000313" key="8">
    <source>
        <dbReference type="Proteomes" id="UP000199305"/>
    </source>
</evidence>
<keyword evidence="5" id="KW-0998">Cell outer membrane</keyword>
<dbReference type="GO" id="GO:0009279">
    <property type="term" value="C:cell outer membrane"/>
    <property type="evidence" value="ECO:0007669"/>
    <property type="project" value="UniProtKB-SubCell"/>
</dbReference>
<accession>A0A1G9AEW2</accession>
<evidence type="ECO:0000256" key="6">
    <source>
        <dbReference type="SAM" id="SignalP"/>
    </source>
</evidence>
<dbReference type="Proteomes" id="UP000199305">
    <property type="component" value="Unassembled WGS sequence"/>
</dbReference>
<keyword evidence="4" id="KW-0472">Membrane</keyword>
<name>A0A1G9AEW2_9GAMM</name>
<sequence length="368" mass="39351">MKITAATLSLLLPIGAASATAADISVRVQNLPPEGTLVLQVYDDPDAFGNFRDPAREERFAIQPGETYVIRDVPAGEVALLAYVDKNNNRALDRNFIGIPVEPVGLSKKYQPKGPPSFQQASFSLAGDGTASQDIELYSILGESGQWGVGLGVIGRSSPYLGSDSSVIQPIPAITYLGERLQWVGPYLRYGILGSGDLRLALTASYRVGAYEEDDADILEGLGDRDSTLMAGLGLVYDGPNGFEFDLGYKHDVLDQIGGGTAVARVSRGFQFGRLRLAPELGVNWLSSELADYDYGVPASAAIPGRPAYSVGDSFTVEVGVGGLYELTRNWRVILAVAAEELDSDITDSPIVEDDRVIKGFAAITYAF</sequence>
<evidence type="ECO:0000256" key="2">
    <source>
        <dbReference type="ARBA" id="ARBA00005722"/>
    </source>
</evidence>
<dbReference type="GO" id="GO:0009252">
    <property type="term" value="P:peptidoglycan biosynthetic process"/>
    <property type="evidence" value="ECO:0007669"/>
    <property type="project" value="TreeGrafter"/>
</dbReference>
<comment type="similarity">
    <text evidence="2">Belongs to the MipA/OmpV family.</text>
</comment>
<reference evidence="8" key="1">
    <citation type="submission" date="2016-10" db="EMBL/GenBank/DDBJ databases">
        <authorList>
            <person name="Varghese N."/>
            <person name="Submissions S."/>
        </authorList>
    </citation>
    <scope>NUCLEOTIDE SEQUENCE [LARGE SCALE GENOMIC DNA]</scope>
    <source>
        <strain evidence="8">CGMCC 1.10658</strain>
    </source>
</reference>
<dbReference type="EMBL" id="FNFH01000003">
    <property type="protein sequence ID" value="SDK25374.1"/>
    <property type="molecule type" value="Genomic_DNA"/>
</dbReference>
<keyword evidence="3 6" id="KW-0732">Signal</keyword>
<evidence type="ECO:0000256" key="5">
    <source>
        <dbReference type="ARBA" id="ARBA00023237"/>
    </source>
</evidence>
<protein>
    <submittedName>
        <fullName evidence="7">Outer membrane protein</fullName>
    </submittedName>
</protein>
<feature type="chain" id="PRO_5011489815" evidence="6">
    <location>
        <begin position="22"/>
        <end position="368"/>
    </location>
</feature>
<evidence type="ECO:0000256" key="3">
    <source>
        <dbReference type="ARBA" id="ARBA00022729"/>
    </source>
</evidence>
<organism evidence="7 8">
    <name type="scientific">Microbulbifer yueqingensis</name>
    <dbReference type="NCBI Taxonomy" id="658219"/>
    <lineage>
        <taxon>Bacteria</taxon>
        <taxon>Pseudomonadati</taxon>
        <taxon>Pseudomonadota</taxon>
        <taxon>Gammaproteobacteria</taxon>
        <taxon>Cellvibrionales</taxon>
        <taxon>Microbulbiferaceae</taxon>
        <taxon>Microbulbifer</taxon>
    </lineage>
</organism>
<feature type="signal peptide" evidence="6">
    <location>
        <begin position="1"/>
        <end position="21"/>
    </location>
</feature>
<dbReference type="PANTHER" id="PTHR38776">
    <property type="entry name" value="MLTA-INTERACTING PROTEIN-RELATED"/>
    <property type="match status" value="1"/>
</dbReference>
<dbReference type="OrthoDB" id="5295915at2"/>
<comment type="subcellular location">
    <subcellularLocation>
        <location evidence="1">Cell outer membrane</location>
    </subcellularLocation>
</comment>
<evidence type="ECO:0000256" key="1">
    <source>
        <dbReference type="ARBA" id="ARBA00004442"/>
    </source>
</evidence>
<dbReference type="InterPro" id="IPR010583">
    <property type="entry name" value="MipA"/>
</dbReference>
<proteinExistence type="inferred from homology"/>
<dbReference type="Pfam" id="PF09912">
    <property type="entry name" value="DUF2141"/>
    <property type="match status" value="1"/>
</dbReference>